<dbReference type="PANTHER" id="PTHR38340:SF1">
    <property type="entry name" value="S-LAYER PROTEIN"/>
    <property type="match status" value="1"/>
</dbReference>
<dbReference type="SUPFAM" id="SSF51120">
    <property type="entry name" value="beta-Roll"/>
    <property type="match status" value="6"/>
</dbReference>
<evidence type="ECO:0000256" key="2">
    <source>
        <dbReference type="ARBA" id="ARBA00022525"/>
    </source>
</evidence>
<dbReference type="PANTHER" id="PTHR38340">
    <property type="entry name" value="S-LAYER PROTEIN"/>
    <property type="match status" value="1"/>
</dbReference>
<keyword evidence="4" id="KW-1185">Reference proteome</keyword>
<evidence type="ECO:0000256" key="1">
    <source>
        <dbReference type="ARBA" id="ARBA00004613"/>
    </source>
</evidence>
<dbReference type="RefSeq" id="WP_260692113.1">
    <property type="nucleotide sequence ID" value="NZ_CP076361.1"/>
</dbReference>
<dbReference type="AlphaFoldDB" id="A0A975P896"/>
<dbReference type="GO" id="GO:0005509">
    <property type="term" value="F:calcium ion binding"/>
    <property type="evidence" value="ECO:0007669"/>
    <property type="project" value="InterPro"/>
</dbReference>
<dbReference type="Gene3D" id="2.150.10.10">
    <property type="entry name" value="Serralysin-like metalloprotease, C-terminal"/>
    <property type="match status" value="7"/>
</dbReference>
<dbReference type="PROSITE" id="PS00330">
    <property type="entry name" value="HEMOLYSIN_CALCIUM"/>
    <property type="match status" value="11"/>
</dbReference>
<gene>
    <name evidence="3" type="ORF">KM031_05695</name>
</gene>
<evidence type="ECO:0000313" key="4">
    <source>
        <dbReference type="Proteomes" id="UP000679352"/>
    </source>
</evidence>
<organism evidence="3 4">
    <name type="scientific">Gemmobacter fulvus</name>
    <dbReference type="NCBI Taxonomy" id="2840474"/>
    <lineage>
        <taxon>Bacteria</taxon>
        <taxon>Pseudomonadati</taxon>
        <taxon>Pseudomonadota</taxon>
        <taxon>Alphaproteobacteria</taxon>
        <taxon>Rhodobacterales</taxon>
        <taxon>Paracoccaceae</taxon>
        <taxon>Gemmobacter</taxon>
    </lineage>
</organism>
<name>A0A975P896_9RHOB</name>
<sequence>MLGTFTGAARHMLAGITDICTRVVDGVVQVFTTTRSGGGLIAFELDSSADGLRLIDQQGIAAGSVLSAPAQMSVVGLGAGAALVWTGGWATGLGGFRLDDQGRIGAAFTLGGGPSGVMTAQALGVAGGTAYAVLAPAGGGELQVWRMADSGRMALAHQIALPDAAAGIDITALHMARIGTGSFVVSLSAAQDAVTVYELSAAGRLTVTAKIGAAGGLGITTPSALEVVQVAGKTWVFVAAAGSSSLSVLRLTGDGGISLTDHVIDTLDTRFQGVQALATAVVGDRVFLFAGGGDQGLSAFMLLPDGRLLAMGAQLQTAGLALDNVTAIEAVVRAGKIELIVACEGVGLHRLIFDPGRPAAEQRGNGGAETLTGGAYEDLLAGFGGNDLLLGGAGQDVLFDGSGSDVMWGGAGADVFVLAGDGEDDVIRDFTLGEDRLDLSGWGRIYAVEALPMVGRRGCVVIRFGQEALYVYSADGRDIDPDVFSSGDFFGLWHVVAPVVTPGTRIEGSPARDTLSGSGGDDTLVASPGGDLLQGGGGRDMVDYGAAPAGVLADLQAPDSNQGMAAGDRYAGIEDLGGGAFADTLRGDDGGNLLSGQSGDDRLDGRGGADTLLGGAGNDVLAGGAGADRLEGGSGFDLADYRKSGSGVRVDLAQPDLAAGGAAGDVWRDLEGVWGSRFADRLTGDDAANLLRGDAGADTLSGAGGDDTLEGGAGLDWAYYEGRAPVRINLSLTGVQDTGGRGRDLLRDIENLLSGWGDDTLAGSEAANQLWSGEGNDRLSGGGGNDTLQGGLGNDVLSGGSGFDVALYRGSAAVRVDLALGGAQATGQGRDRLDGIEALHSGTASDWLAGTTGANRLLAFAGNDTLLGRAGKDTLQGGAGNDWLNGGSSDDRLVGGAGRDVVVYGGGAALHLSLTVKAAQQTPEGRDTLVSIEGIKSGGGDDRLSGNSRDNLLIGRGGGDTLRGGAGNDTLRGGAGADVLTGNGGADVIAGGRGFDWALYEGKTAVRIDLRIAGAQATGRGSDQLSGIEGIRSGSGHDVLIGHEGANRLFGGGGADRLIGNGGNDWLFGSAGNDRLTGGRGADRFVFGSGYDRVSDLDRFAGDRLYLDAALLPQIRGLGAAAIVARWGDDLGRDVALDFGGAGRVVLEGVASLAALTQVIEIL</sequence>
<dbReference type="EMBL" id="CP076361">
    <property type="protein sequence ID" value="QWK91380.1"/>
    <property type="molecule type" value="Genomic_DNA"/>
</dbReference>
<dbReference type="InterPro" id="IPR018511">
    <property type="entry name" value="Hemolysin-typ_Ca-bd_CS"/>
</dbReference>
<dbReference type="KEGG" id="gfu:KM031_05695"/>
<dbReference type="PRINTS" id="PR00313">
    <property type="entry name" value="CABNDNGRPT"/>
</dbReference>
<dbReference type="Proteomes" id="UP000679352">
    <property type="component" value="Chromosome"/>
</dbReference>
<accession>A0A975P896</accession>
<dbReference type="InterPro" id="IPR011049">
    <property type="entry name" value="Serralysin-like_metalloprot_C"/>
</dbReference>
<dbReference type="Pfam" id="PF00353">
    <property type="entry name" value="HemolysinCabind"/>
    <property type="match status" value="9"/>
</dbReference>
<evidence type="ECO:0008006" key="5">
    <source>
        <dbReference type="Google" id="ProtNLM"/>
    </source>
</evidence>
<proteinExistence type="predicted"/>
<dbReference type="InterPro" id="IPR050557">
    <property type="entry name" value="RTX_toxin/Mannuronan_C5-epim"/>
</dbReference>
<reference evidence="3" key="1">
    <citation type="submission" date="2021-06" db="EMBL/GenBank/DDBJ databases">
        <title>Direct submission.</title>
        <authorList>
            <person name="Lee C.-S."/>
            <person name="Jin L."/>
        </authorList>
    </citation>
    <scope>NUCLEOTIDE SEQUENCE</scope>
    <source>
        <strain evidence="3">Con5</strain>
    </source>
</reference>
<dbReference type="InterPro" id="IPR001343">
    <property type="entry name" value="Hemolysn_Ca-bd"/>
</dbReference>
<evidence type="ECO:0000313" key="3">
    <source>
        <dbReference type="EMBL" id="QWK91380.1"/>
    </source>
</evidence>
<comment type="subcellular location">
    <subcellularLocation>
        <location evidence="1">Secreted</location>
    </subcellularLocation>
</comment>
<protein>
    <recommendedName>
        <fullName evidence="5">Calcium-binding protein</fullName>
    </recommendedName>
</protein>
<keyword evidence="2" id="KW-0964">Secreted</keyword>
<dbReference type="GO" id="GO:0005576">
    <property type="term" value="C:extracellular region"/>
    <property type="evidence" value="ECO:0007669"/>
    <property type="project" value="UniProtKB-SubCell"/>
</dbReference>